<feature type="transmembrane region" description="Helical" evidence="1">
    <location>
        <begin position="7"/>
        <end position="24"/>
    </location>
</feature>
<feature type="transmembrane region" description="Helical" evidence="1">
    <location>
        <begin position="30"/>
        <end position="49"/>
    </location>
</feature>
<accession>A0ABX0IXP6</accession>
<gene>
    <name evidence="2" type="ORF">FIA58_013960</name>
</gene>
<evidence type="ECO:0000256" key="1">
    <source>
        <dbReference type="SAM" id="Phobius"/>
    </source>
</evidence>
<keyword evidence="1" id="KW-1133">Transmembrane helix</keyword>
<evidence type="ECO:0000313" key="3">
    <source>
        <dbReference type="Proteomes" id="UP000817854"/>
    </source>
</evidence>
<keyword evidence="1" id="KW-0472">Membrane</keyword>
<name>A0ABX0IXP6_9FLAO</name>
<dbReference type="RefSeq" id="WP_140963105.1">
    <property type="nucleotide sequence ID" value="NZ_VEVQ02000009.1"/>
</dbReference>
<comment type="caution">
    <text evidence="2">The sequence shown here is derived from an EMBL/GenBank/DDBJ whole genome shotgun (WGS) entry which is preliminary data.</text>
</comment>
<reference evidence="2" key="2">
    <citation type="submission" date="2020-02" db="EMBL/GenBank/DDBJ databases">
        <title>Flavobacterium profundi sp. nov., isolated from a deep-sea seamount.</title>
        <authorList>
            <person name="Zhang D.-C."/>
        </authorList>
    </citation>
    <scope>NUCLEOTIDE SEQUENCE</scope>
    <source>
        <strain evidence="2">EC11</strain>
    </source>
</reference>
<keyword evidence="3" id="KW-1185">Reference proteome</keyword>
<evidence type="ECO:0000313" key="2">
    <source>
        <dbReference type="EMBL" id="NHN26786.1"/>
    </source>
</evidence>
<dbReference type="EMBL" id="VEVQ02000009">
    <property type="protein sequence ID" value="NHN26786.1"/>
    <property type="molecule type" value="Genomic_DNA"/>
</dbReference>
<dbReference type="Proteomes" id="UP000817854">
    <property type="component" value="Unassembled WGS sequence"/>
</dbReference>
<keyword evidence="1" id="KW-0812">Transmembrane</keyword>
<sequence>MRTINTLTVLVYIVYAIAIYFFIIVEDYKLSSIILMFAVFGLNISYTMFKQYLTAKLMQSNKDKEMTKMLNDYQKTKIPNCKCSDPQYCDIWCVGKAN</sequence>
<organism evidence="2 3">
    <name type="scientific">Flavobacterium jejuense</name>
    <dbReference type="NCBI Taxonomy" id="1544455"/>
    <lineage>
        <taxon>Bacteria</taxon>
        <taxon>Pseudomonadati</taxon>
        <taxon>Bacteroidota</taxon>
        <taxon>Flavobacteriia</taxon>
        <taxon>Flavobacteriales</taxon>
        <taxon>Flavobacteriaceae</taxon>
        <taxon>Flavobacterium</taxon>
    </lineage>
</organism>
<reference evidence="2" key="1">
    <citation type="submission" date="2019-05" db="EMBL/GenBank/DDBJ databases">
        <authorList>
            <person name="Lianzixin W."/>
        </authorList>
    </citation>
    <scope>NUCLEOTIDE SEQUENCE</scope>
    <source>
        <strain evidence="2">EC11</strain>
    </source>
</reference>
<proteinExistence type="predicted"/>
<protein>
    <submittedName>
        <fullName evidence="2">Uncharacterized protein</fullName>
    </submittedName>
</protein>